<dbReference type="InterPro" id="IPR004101">
    <property type="entry name" value="Mur_ligase_C"/>
</dbReference>
<dbReference type="PIRSF" id="PIRSF001563">
    <property type="entry name" value="Folylpolyglu_synth"/>
    <property type="match status" value="1"/>
</dbReference>
<dbReference type="Pfam" id="PF02875">
    <property type="entry name" value="Mur_ligase_C"/>
    <property type="match status" value="1"/>
</dbReference>
<dbReference type="EMBL" id="LSCQ01000084">
    <property type="protein sequence ID" value="KXB34100.1"/>
    <property type="molecule type" value="Genomic_DNA"/>
</dbReference>
<evidence type="ECO:0000256" key="4">
    <source>
        <dbReference type="ARBA" id="ARBA00022598"/>
    </source>
</evidence>
<dbReference type="AlphaFoldDB" id="A0A133XT45"/>
<keyword evidence="5" id="KW-0479">Metal-binding</keyword>
<evidence type="ECO:0000256" key="10">
    <source>
        <dbReference type="ARBA" id="ARBA00047493"/>
    </source>
</evidence>
<keyword evidence="4 11" id="KW-0436">Ligase</keyword>
<dbReference type="Pfam" id="PF08245">
    <property type="entry name" value="Mur_ligase_M"/>
    <property type="match status" value="1"/>
</dbReference>
<dbReference type="SUPFAM" id="SSF53623">
    <property type="entry name" value="MurD-like peptide ligases, catalytic domain"/>
    <property type="match status" value="1"/>
</dbReference>
<dbReference type="InterPro" id="IPR036615">
    <property type="entry name" value="Mur_ligase_C_dom_sf"/>
</dbReference>
<dbReference type="GO" id="GO:0005737">
    <property type="term" value="C:cytoplasm"/>
    <property type="evidence" value="ECO:0007669"/>
    <property type="project" value="TreeGrafter"/>
</dbReference>
<name>A0A133XT45_9LACT</name>
<keyword evidence="8" id="KW-0460">Magnesium</keyword>
<feature type="domain" description="Mur ligase C-terminal" evidence="12">
    <location>
        <begin position="291"/>
        <end position="417"/>
    </location>
</feature>
<feature type="domain" description="Mur ligase central" evidence="13">
    <location>
        <begin position="47"/>
        <end position="264"/>
    </location>
</feature>
<dbReference type="PANTHER" id="PTHR11136:SF0">
    <property type="entry name" value="DIHYDROFOLATE SYNTHETASE-RELATED"/>
    <property type="match status" value="1"/>
</dbReference>
<dbReference type="SUPFAM" id="SSF53244">
    <property type="entry name" value="MurD-like peptide ligases, peptide-binding domain"/>
    <property type="match status" value="1"/>
</dbReference>
<dbReference type="InterPro" id="IPR018109">
    <property type="entry name" value="Folylpolyglutamate_synth_CS"/>
</dbReference>
<dbReference type="FunFam" id="3.40.1190.10:FF:000011">
    <property type="entry name" value="Folylpolyglutamate synthase/dihydrofolate synthase"/>
    <property type="match status" value="1"/>
</dbReference>
<dbReference type="STRING" id="87541.AWM71_05220"/>
<dbReference type="GO" id="GO:0005524">
    <property type="term" value="F:ATP binding"/>
    <property type="evidence" value="ECO:0007669"/>
    <property type="project" value="UniProtKB-KW"/>
</dbReference>
<evidence type="ECO:0000256" key="1">
    <source>
        <dbReference type="ARBA" id="ARBA00001946"/>
    </source>
</evidence>
<evidence type="ECO:0000256" key="11">
    <source>
        <dbReference type="PIRNR" id="PIRNR001563"/>
    </source>
</evidence>
<dbReference type="InterPro" id="IPR013221">
    <property type="entry name" value="Mur_ligase_cen"/>
</dbReference>
<dbReference type="PROSITE" id="PS01012">
    <property type="entry name" value="FOLYLPOLYGLU_SYNT_2"/>
    <property type="match status" value="1"/>
</dbReference>
<evidence type="ECO:0000256" key="6">
    <source>
        <dbReference type="ARBA" id="ARBA00022741"/>
    </source>
</evidence>
<dbReference type="OrthoDB" id="9809356at2"/>
<evidence type="ECO:0000256" key="7">
    <source>
        <dbReference type="ARBA" id="ARBA00022840"/>
    </source>
</evidence>
<evidence type="ECO:0000256" key="9">
    <source>
        <dbReference type="ARBA" id="ARBA00030592"/>
    </source>
</evidence>
<gene>
    <name evidence="14" type="ORF">HMPREF3187_01493</name>
</gene>
<evidence type="ECO:0000256" key="5">
    <source>
        <dbReference type="ARBA" id="ARBA00022723"/>
    </source>
</evidence>
<comment type="caution">
    <text evidence="14">The sequence shown here is derived from an EMBL/GenBank/DDBJ whole genome shotgun (WGS) entry which is preliminary data.</text>
</comment>
<evidence type="ECO:0000256" key="8">
    <source>
        <dbReference type="ARBA" id="ARBA00022842"/>
    </source>
</evidence>
<evidence type="ECO:0000259" key="13">
    <source>
        <dbReference type="Pfam" id="PF08245"/>
    </source>
</evidence>
<reference evidence="14 15" key="1">
    <citation type="submission" date="2016-01" db="EMBL/GenBank/DDBJ databases">
        <authorList>
            <person name="Oliw E.H."/>
        </authorList>
    </citation>
    <scope>NUCLEOTIDE SEQUENCE [LARGE SCALE GENOMIC DNA]</scope>
    <source>
        <strain evidence="14 15">KA00635</strain>
    </source>
</reference>
<dbReference type="EC" id="6.3.2.17" evidence="3"/>
<dbReference type="GO" id="GO:0008841">
    <property type="term" value="F:dihydrofolate synthase activity"/>
    <property type="evidence" value="ECO:0007669"/>
    <property type="project" value="TreeGrafter"/>
</dbReference>
<evidence type="ECO:0000313" key="15">
    <source>
        <dbReference type="Proteomes" id="UP000070422"/>
    </source>
</evidence>
<accession>A0A133XT45</accession>
<keyword evidence="6 11" id="KW-0547">Nucleotide-binding</keyword>
<comment type="similarity">
    <text evidence="2 11">Belongs to the folylpolyglutamate synthase family.</text>
</comment>
<dbReference type="Proteomes" id="UP000070422">
    <property type="component" value="Unassembled WGS sequence"/>
</dbReference>
<dbReference type="GO" id="GO:0046872">
    <property type="term" value="F:metal ion binding"/>
    <property type="evidence" value="ECO:0007669"/>
    <property type="project" value="UniProtKB-KW"/>
</dbReference>
<dbReference type="InterPro" id="IPR001645">
    <property type="entry name" value="Folylpolyglutamate_synth"/>
</dbReference>
<evidence type="ECO:0000313" key="14">
    <source>
        <dbReference type="EMBL" id="KXB34100.1"/>
    </source>
</evidence>
<evidence type="ECO:0000256" key="3">
    <source>
        <dbReference type="ARBA" id="ARBA00013025"/>
    </source>
</evidence>
<dbReference type="Gene3D" id="3.40.1190.10">
    <property type="entry name" value="Mur-like, catalytic domain"/>
    <property type="match status" value="1"/>
</dbReference>
<proteinExistence type="inferred from homology"/>
<dbReference type="Gene3D" id="3.90.190.20">
    <property type="entry name" value="Mur ligase, C-terminal domain"/>
    <property type="match status" value="1"/>
</dbReference>
<comment type="catalytic activity">
    <reaction evidence="10">
        <text>(6S)-5,6,7,8-tetrahydrofolyl-(gamma-L-Glu)(n) + L-glutamate + ATP = (6S)-5,6,7,8-tetrahydrofolyl-(gamma-L-Glu)(n+1) + ADP + phosphate + H(+)</text>
        <dbReference type="Rhea" id="RHEA:10580"/>
        <dbReference type="Rhea" id="RHEA-COMP:14738"/>
        <dbReference type="Rhea" id="RHEA-COMP:14740"/>
        <dbReference type="ChEBI" id="CHEBI:15378"/>
        <dbReference type="ChEBI" id="CHEBI:29985"/>
        <dbReference type="ChEBI" id="CHEBI:30616"/>
        <dbReference type="ChEBI" id="CHEBI:43474"/>
        <dbReference type="ChEBI" id="CHEBI:141005"/>
        <dbReference type="ChEBI" id="CHEBI:456216"/>
        <dbReference type="EC" id="6.3.2.17"/>
    </reaction>
</comment>
<evidence type="ECO:0000256" key="2">
    <source>
        <dbReference type="ARBA" id="ARBA00008276"/>
    </source>
</evidence>
<organism evidence="14 15">
    <name type="scientific">Aerococcus christensenii</name>
    <dbReference type="NCBI Taxonomy" id="87541"/>
    <lineage>
        <taxon>Bacteria</taxon>
        <taxon>Bacillati</taxon>
        <taxon>Bacillota</taxon>
        <taxon>Bacilli</taxon>
        <taxon>Lactobacillales</taxon>
        <taxon>Aerococcaceae</taxon>
        <taxon>Aerococcus</taxon>
    </lineage>
</organism>
<dbReference type="GO" id="GO:0004326">
    <property type="term" value="F:tetrahydrofolylpolyglutamate synthase activity"/>
    <property type="evidence" value="ECO:0007669"/>
    <property type="project" value="UniProtKB-EC"/>
</dbReference>
<sequence>MKDVEYRELTKALPTSPEGKWELGLHNIRRLMELFDNPQDKLPTVHIAGTNGKGSTASMIANALQEAGYKVGLYTSPSLVRFNERIRINGEEVSDDQLLKTVDRIQTAIAGTDIHFSEFELFTSLAWLIFEEEKCDVVVLEVGLGGRLDATNLVKSPVLTVVTKIAYDHQQYLGNTLTAIAHEKAGIIKYCVPLVIYPEPQEAVEVLTETADRLNAPMRKVGQEDIEHLERKGRQQIFSYKGKTYCLNLLGRHQEVNASVALEALQWLQELGFKLSEEAIRKGLSQVNWPGRFEWVHHQPDIVIDGSHNLDGIRALRYSIESYFPSAPRLAIMGMMKDKDVTRMVGEVLPLFEKVITLTPDPHRGMPAVQLAQLVRALAGTQHVGVSSCHSMDEALDKAYLWSKYQDDDALICVFGSLYLVGDLRKEVFRYSSSKNEN</sequence>
<dbReference type="InterPro" id="IPR036565">
    <property type="entry name" value="Mur-like_cat_sf"/>
</dbReference>
<keyword evidence="7 11" id="KW-0067">ATP-binding</keyword>
<dbReference type="PANTHER" id="PTHR11136">
    <property type="entry name" value="FOLYLPOLYGLUTAMATE SYNTHASE-RELATED"/>
    <property type="match status" value="1"/>
</dbReference>
<evidence type="ECO:0000259" key="12">
    <source>
        <dbReference type="Pfam" id="PF02875"/>
    </source>
</evidence>
<dbReference type="NCBIfam" id="TIGR01499">
    <property type="entry name" value="folC"/>
    <property type="match status" value="1"/>
</dbReference>
<comment type="cofactor">
    <cofactor evidence="1">
        <name>Mg(2+)</name>
        <dbReference type="ChEBI" id="CHEBI:18420"/>
    </cofactor>
</comment>
<dbReference type="PATRIC" id="fig|87541.4.peg.1480"/>
<protein>
    <recommendedName>
        <fullName evidence="3">tetrahydrofolate synthase</fullName>
        <ecNumber evidence="3">6.3.2.17</ecNumber>
    </recommendedName>
    <alternativeName>
        <fullName evidence="9">Tetrahydrofolylpolyglutamate synthase</fullName>
    </alternativeName>
</protein>